<comment type="caution">
    <text evidence="2">The sequence shown here is derived from an EMBL/GenBank/DDBJ whole genome shotgun (WGS) entry which is preliminary data.</text>
</comment>
<proteinExistence type="predicted"/>
<organism evidence="2 3">
    <name type="scientific">Gluconacetobacter liquefaciens</name>
    <name type="common">Acetobacter liquefaciens</name>
    <dbReference type="NCBI Taxonomy" id="89584"/>
    <lineage>
        <taxon>Bacteria</taxon>
        <taxon>Pseudomonadati</taxon>
        <taxon>Pseudomonadota</taxon>
        <taxon>Alphaproteobacteria</taxon>
        <taxon>Acetobacterales</taxon>
        <taxon>Acetobacteraceae</taxon>
        <taxon>Gluconacetobacter</taxon>
    </lineage>
</organism>
<name>A0A7W4PCP3_GLULI</name>
<feature type="compositionally biased region" description="Polar residues" evidence="1">
    <location>
        <begin position="51"/>
        <end position="73"/>
    </location>
</feature>
<dbReference type="RefSeq" id="WP_147280865.1">
    <property type="nucleotide sequence ID" value="NZ_JABEQI010000002.1"/>
</dbReference>
<dbReference type="Proteomes" id="UP000562982">
    <property type="component" value="Unassembled WGS sequence"/>
</dbReference>
<evidence type="ECO:0000313" key="3">
    <source>
        <dbReference type="Proteomes" id="UP000562982"/>
    </source>
</evidence>
<feature type="compositionally biased region" description="Basic and acidic residues" evidence="1">
    <location>
        <begin position="26"/>
        <end position="42"/>
    </location>
</feature>
<dbReference type="AlphaFoldDB" id="A0A7W4PCP3"/>
<feature type="region of interest" description="Disordered" evidence="1">
    <location>
        <begin position="1"/>
        <end position="73"/>
    </location>
</feature>
<evidence type="ECO:0000256" key="1">
    <source>
        <dbReference type="SAM" id="MobiDB-lite"/>
    </source>
</evidence>
<protein>
    <submittedName>
        <fullName evidence="2">Uncharacterized protein</fullName>
    </submittedName>
</protein>
<sequence>MNAPPPARTNAEHRRSQTPSYARVLQSREEITHPDHEEETVRHAGKKKAGQVNTWPASFSRTTASAGSLSEPT</sequence>
<accession>A0A7W4PCP3</accession>
<reference evidence="2 3" key="1">
    <citation type="submission" date="2020-04" db="EMBL/GenBank/DDBJ databases">
        <title>Description of novel Gluconacetobacter.</title>
        <authorList>
            <person name="Sombolestani A."/>
        </authorList>
    </citation>
    <scope>NUCLEOTIDE SEQUENCE [LARGE SCALE GENOMIC DNA]</scope>
    <source>
        <strain evidence="2 3">LMG 1382</strain>
    </source>
</reference>
<dbReference type="EMBL" id="JABEQI010000002">
    <property type="protein sequence ID" value="MBB2185941.1"/>
    <property type="molecule type" value="Genomic_DNA"/>
</dbReference>
<gene>
    <name evidence="2" type="ORF">HLH32_06015</name>
</gene>
<evidence type="ECO:0000313" key="2">
    <source>
        <dbReference type="EMBL" id="MBB2185941.1"/>
    </source>
</evidence>